<dbReference type="EMBL" id="CASHTH010002176">
    <property type="protein sequence ID" value="CAI8025680.1"/>
    <property type="molecule type" value="Genomic_DNA"/>
</dbReference>
<evidence type="ECO:0000313" key="2">
    <source>
        <dbReference type="Proteomes" id="UP001174909"/>
    </source>
</evidence>
<evidence type="ECO:0000313" key="1">
    <source>
        <dbReference type="EMBL" id="CAI8025680.1"/>
    </source>
</evidence>
<gene>
    <name evidence="1" type="ORF">GBAR_LOCUS14809</name>
</gene>
<name>A0AA35S8Z0_GEOBA</name>
<reference evidence="1" key="1">
    <citation type="submission" date="2023-03" db="EMBL/GenBank/DDBJ databases">
        <authorList>
            <person name="Steffen K."/>
            <person name="Cardenas P."/>
        </authorList>
    </citation>
    <scope>NUCLEOTIDE SEQUENCE</scope>
</reference>
<protein>
    <submittedName>
        <fullName evidence="1">Uncharacterized protein</fullName>
    </submittedName>
</protein>
<proteinExistence type="predicted"/>
<comment type="caution">
    <text evidence="1">The sequence shown here is derived from an EMBL/GenBank/DDBJ whole genome shotgun (WGS) entry which is preliminary data.</text>
</comment>
<dbReference type="Proteomes" id="UP001174909">
    <property type="component" value="Unassembled WGS sequence"/>
</dbReference>
<accession>A0AA35S8Z0</accession>
<keyword evidence="2" id="KW-1185">Reference proteome</keyword>
<dbReference type="AlphaFoldDB" id="A0AA35S8Z0"/>
<sequence>MIVLELMSNGDLRNHLVKLRTKSVILPCLADWKRRRTTCLKEARSPSSGLPLRQSTTRSTRQAVTCGAMGWSCMRYGALDRNPSLTSLMLRR</sequence>
<organism evidence="1 2">
    <name type="scientific">Geodia barretti</name>
    <name type="common">Barrett's horny sponge</name>
    <dbReference type="NCBI Taxonomy" id="519541"/>
    <lineage>
        <taxon>Eukaryota</taxon>
        <taxon>Metazoa</taxon>
        <taxon>Porifera</taxon>
        <taxon>Demospongiae</taxon>
        <taxon>Heteroscleromorpha</taxon>
        <taxon>Tetractinellida</taxon>
        <taxon>Astrophorina</taxon>
        <taxon>Geodiidae</taxon>
        <taxon>Geodia</taxon>
    </lineage>
</organism>